<dbReference type="InterPro" id="IPR001650">
    <property type="entry name" value="Helicase_C-like"/>
</dbReference>
<keyword evidence="4 12" id="KW-1003">Cell membrane</keyword>
<feature type="binding site" evidence="12">
    <location>
        <position position="93"/>
    </location>
    <ligand>
        <name>ATP</name>
        <dbReference type="ChEBI" id="CHEBI:30616"/>
    </ligand>
</feature>
<evidence type="ECO:0000256" key="8">
    <source>
        <dbReference type="ARBA" id="ARBA00022927"/>
    </source>
</evidence>
<evidence type="ECO:0000256" key="9">
    <source>
        <dbReference type="ARBA" id="ARBA00022967"/>
    </source>
</evidence>
<dbReference type="NCBIfam" id="TIGR00963">
    <property type="entry name" value="secA"/>
    <property type="match status" value="1"/>
</dbReference>
<keyword evidence="7 12" id="KW-0067">ATP-binding</keyword>
<dbReference type="PANTHER" id="PTHR30612:SF0">
    <property type="entry name" value="CHLOROPLAST PROTEIN-TRANSPORTING ATPASE"/>
    <property type="match status" value="1"/>
</dbReference>
<dbReference type="SMART" id="SM00958">
    <property type="entry name" value="SecA_PP_bind"/>
    <property type="match status" value="1"/>
</dbReference>
<keyword evidence="10 12" id="KW-0811">Translocation</keyword>
<comment type="function">
    <text evidence="12">Part of the Sec protein translocase complex. Interacts with the SecYEG preprotein conducting channel. Has a central role in coupling the hydrolysis of ATP to the transfer of proteins into and across the cell membrane, serving as an ATP-driven molecular motor driving the stepwise translocation of polypeptide chains across the membrane.</text>
</comment>
<dbReference type="GO" id="GO:0031522">
    <property type="term" value="C:cell envelope Sec protein transport complex"/>
    <property type="evidence" value="ECO:0007669"/>
    <property type="project" value="TreeGrafter"/>
</dbReference>
<dbReference type="InterPro" id="IPR044722">
    <property type="entry name" value="SecA_SF2_C"/>
</dbReference>
<dbReference type="PROSITE" id="PS51196">
    <property type="entry name" value="SECA_MOTOR_DEAD"/>
    <property type="match status" value="1"/>
</dbReference>
<evidence type="ECO:0000256" key="11">
    <source>
        <dbReference type="ARBA" id="ARBA00023136"/>
    </source>
</evidence>
<dbReference type="EC" id="7.4.2.8" evidence="12"/>
<evidence type="ECO:0000256" key="7">
    <source>
        <dbReference type="ARBA" id="ARBA00022840"/>
    </source>
</evidence>
<dbReference type="Gene3D" id="3.90.1440.10">
    <property type="entry name" value="SecA, preprotein cross-linking domain"/>
    <property type="match status" value="1"/>
</dbReference>
<dbReference type="InterPro" id="IPR020937">
    <property type="entry name" value="SecA_CS"/>
</dbReference>
<dbReference type="PROSITE" id="PS51192">
    <property type="entry name" value="HELICASE_ATP_BIND_1"/>
    <property type="match status" value="1"/>
</dbReference>
<evidence type="ECO:0000256" key="3">
    <source>
        <dbReference type="ARBA" id="ARBA00022448"/>
    </source>
</evidence>
<evidence type="ECO:0000256" key="13">
    <source>
        <dbReference type="RuleBase" id="RU003874"/>
    </source>
</evidence>
<dbReference type="GO" id="GO:0043952">
    <property type="term" value="P:protein transport by the Sec complex"/>
    <property type="evidence" value="ECO:0007669"/>
    <property type="project" value="TreeGrafter"/>
</dbReference>
<dbReference type="InterPro" id="IPR027417">
    <property type="entry name" value="P-loop_NTPase"/>
</dbReference>
<evidence type="ECO:0000259" key="15">
    <source>
        <dbReference type="PROSITE" id="PS51194"/>
    </source>
</evidence>
<dbReference type="CDD" id="cd18803">
    <property type="entry name" value="SF2_C_secA"/>
    <property type="match status" value="1"/>
</dbReference>
<dbReference type="Pfam" id="PF01043">
    <property type="entry name" value="SecA_PP_bind"/>
    <property type="match status" value="1"/>
</dbReference>
<organism evidence="17 18">
    <name type="scientific">Candidatus Kaiserbacteria bacterium RIFCSPHIGHO2_02_FULL_55_25</name>
    <dbReference type="NCBI Taxonomy" id="1798498"/>
    <lineage>
        <taxon>Bacteria</taxon>
        <taxon>Candidatus Kaiseribacteriota</taxon>
    </lineage>
</organism>
<dbReference type="Gene3D" id="3.40.50.300">
    <property type="entry name" value="P-loop containing nucleotide triphosphate hydrolases"/>
    <property type="match status" value="3"/>
</dbReference>
<dbReference type="Pfam" id="PF07516">
    <property type="entry name" value="SecA_SW"/>
    <property type="match status" value="2"/>
</dbReference>
<dbReference type="EMBL" id="MFLL01000012">
    <property type="protein sequence ID" value="OGG69452.1"/>
    <property type="molecule type" value="Genomic_DNA"/>
</dbReference>
<evidence type="ECO:0000256" key="5">
    <source>
        <dbReference type="ARBA" id="ARBA00022490"/>
    </source>
</evidence>
<dbReference type="InterPro" id="IPR014001">
    <property type="entry name" value="Helicase_ATP-bd"/>
</dbReference>
<dbReference type="PANTHER" id="PTHR30612">
    <property type="entry name" value="SECA INNER MEMBRANE COMPONENT OF SEC PROTEIN SECRETION SYSTEM"/>
    <property type="match status" value="1"/>
</dbReference>
<comment type="catalytic activity">
    <reaction evidence="12">
        <text>ATP + H2O + cellular proteinSide 1 = ADP + phosphate + cellular proteinSide 2.</text>
        <dbReference type="EC" id="7.4.2.8"/>
    </reaction>
</comment>
<keyword evidence="9 12" id="KW-1278">Translocase</keyword>
<comment type="similarity">
    <text evidence="2 12 13">Belongs to the SecA family.</text>
</comment>
<comment type="subcellular location">
    <subcellularLocation>
        <location evidence="12">Cell membrane</location>
        <topology evidence="12">Peripheral membrane protein</topology>
        <orientation evidence="12">Cytoplasmic side</orientation>
    </subcellularLocation>
    <subcellularLocation>
        <location evidence="12">Cytoplasm</location>
    </subcellularLocation>
    <subcellularLocation>
        <location evidence="1">Membrane</location>
        <topology evidence="1">Peripheral membrane protein</topology>
    </subcellularLocation>
    <text evidence="12">Distribution is 50-50.</text>
</comment>
<name>A0A1F6E8F2_9BACT</name>
<dbReference type="GO" id="GO:0008564">
    <property type="term" value="F:protein-exporting ATPase activity"/>
    <property type="evidence" value="ECO:0007669"/>
    <property type="project" value="UniProtKB-EC"/>
</dbReference>
<dbReference type="GO" id="GO:0005886">
    <property type="term" value="C:plasma membrane"/>
    <property type="evidence" value="ECO:0007669"/>
    <property type="project" value="UniProtKB-SubCell"/>
</dbReference>
<sequence length="856" mass="95446">MAFWRRLLGDENLAALRAAQPIIAATNAFEEEMKSLTNEALREKTVEFKKRLAEGLAGGAAEKTVLDELVPEAFAAVREASLRTLGQRHFDVQLIGGMILHQGNISEMRTGEGKTLVATLPAYLNALTAKGVHIVTVNDYLSRRDAVWMGEIYDALGLSVGIINHEASFLYDASRIPAEDAAQDDATRDAAGAFKVVHEYLRPCSRREAYAADITYGTNNEFGFDYLRDNLEYEKGNLRQRLPQTGGYHFAIVDEIDSILIDEARTPLIISAPVSDAEALYGKFAAIAQTMTPEEDYTVEEKHKQISLTDSGIEKAERALGVDNMYTDAGIKLVHHLETAVRAKALFHKDKEYVIRDGQVIIVDEFTGRLQPGRRWSEGLHQAIEAKEGVSVQQESRTFASITFQNYFRLYEKLAGMTGTAMTSSEEFYKVYGLNTVVVPTNKAVTRSDLDDLIFQTESGKYRAIGKRVKELHEKGQPVLVGTASVEKNEMLAAHFKQEGIPHEVLNAKNHEREGEIIAQAGRKGGVTIATNMAGRGVDIKLGGNPGTTDEYEGVKQLGGLFVLGTERHEARRIDNQLRGRSGRQGDPGETQFYVSLEDSLMRVFASDVIKRVMGTFKIPEDEPIYNSMITKSLERAQTRIEEINFDARKHVLAYDDILNAQRQSVYARRRALLTGEDTAIDDELTQLSLGDLPAQAGESLAQAIEKKKEEMKETFYPTVRRVLLQSVDYLWVEHLEAMEYLRSSVNLRAYGQRDPLVEYKKEGLKLFQTMEETYRAQVSAALPNIGAAATAPMRDAGVVHRAAIQLTATGKGPTRKEYGRNDRVTITDGKETRELKYKKAEPLLHSGAWKIIENQ</sequence>
<accession>A0A1F6E8F2</accession>
<dbReference type="AlphaFoldDB" id="A0A1F6E8F2"/>
<dbReference type="InterPro" id="IPR036670">
    <property type="entry name" value="SecA_X-link_sf"/>
</dbReference>
<dbReference type="SMART" id="SM00957">
    <property type="entry name" value="SecA_DEAD"/>
    <property type="match status" value="1"/>
</dbReference>
<feature type="domain" description="Helicase ATP-binding" evidence="14">
    <location>
        <begin position="95"/>
        <end position="292"/>
    </location>
</feature>
<dbReference type="Pfam" id="PF07517">
    <property type="entry name" value="SecA_DEAD"/>
    <property type="match status" value="1"/>
</dbReference>
<evidence type="ECO:0000313" key="18">
    <source>
        <dbReference type="Proteomes" id="UP000176914"/>
    </source>
</evidence>
<reference evidence="17 18" key="1">
    <citation type="journal article" date="2016" name="Nat. Commun.">
        <title>Thousands of microbial genomes shed light on interconnected biogeochemical processes in an aquifer system.</title>
        <authorList>
            <person name="Anantharaman K."/>
            <person name="Brown C.T."/>
            <person name="Hug L.A."/>
            <person name="Sharon I."/>
            <person name="Castelle C.J."/>
            <person name="Probst A.J."/>
            <person name="Thomas B.C."/>
            <person name="Singh A."/>
            <person name="Wilkins M.J."/>
            <person name="Karaoz U."/>
            <person name="Brodie E.L."/>
            <person name="Williams K.H."/>
            <person name="Hubbard S.S."/>
            <person name="Banfield J.F."/>
        </authorList>
    </citation>
    <scope>NUCLEOTIDE SEQUENCE [LARGE SCALE GENOMIC DNA]</scope>
</reference>
<dbReference type="HAMAP" id="MF_01382">
    <property type="entry name" value="SecA"/>
    <property type="match status" value="1"/>
</dbReference>
<dbReference type="GO" id="GO:0005829">
    <property type="term" value="C:cytosol"/>
    <property type="evidence" value="ECO:0007669"/>
    <property type="project" value="TreeGrafter"/>
</dbReference>
<dbReference type="FunFam" id="3.40.50.300:FF:000429">
    <property type="entry name" value="Preprotein translocase subunit SecA"/>
    <property type="match status" value="1"/>
</dbReference>
<dbReference type="Proteomes" id="UP000176914">
    <property type="component" value="Unassembled WGS sequence"/>
</dbReference>
<evidence type="ECO:0000256" key="1">
    <source>
        <dbReference type="ARBA" id="ARBA00004170"/>
    </source>
</evidence>
<evidence type="ECO:0000256" key="4">
    <source>
        <dbReference type="ARBA" id="ARBA00022475"/>
    </source>
</evidence>
<dbReference type="InterPro" id="IPR036266">
    <property type="entry name" value="SecA_Wing/Scaffold_sf"/>
</dbReference>
<dbReference type="PRINTS" id="PR00906">
    <property type="entry name" value="SECA"/>
</dbReference>
<dbReference type="NCBIfam" id="NF009538">
    <property type="entry name" value="PRK12904.1"/>
    <property type="match status" value="1"/>
</dbReference>
<comment type="caution">
    <text evidence="17">The sequence shown here is derived from an EMBL/GenBank/DDBJ whole genome shotgun (WGS) entry which is preliminary data.</text>
</comment>
<keyword evidence="8 12" id="KW-0653">Protein transport</keyword>
<dbReference type="SUPFAM" id="SSF81767">
    <property type="entry name" value="Pre-protein crosslinking domain of SecA"/>
    <property type="match status" value="1"/>
</dbReference>
<feature type="domain" description="SecA family profile" evidence="16">
    <location>
        <begin position="1"/>
        <end position="626"/>
    </location>
</feature>
<dbReference type="InterPro" id="IPR000185">
    <property type="entry name" value="SecA"/>
</dbReference>
<evidence type="ECO:0000256" key="12">
    <source>
        <dbReference type="HAMAP-Rule" id="MF_01382"/>
    </source>
</evidence>
<dbReference type="CDD" id="cd17928">
    <property type="entry name" value="DEXDc_SecA"/>
    <property type="match status" value="1"/>
</dbReference>
<evidence type="ECO:0000259" key="14">
    <source>
        <dbReference type="PROSITE" id="PS51192"/>
    </source>
</evidence>
<feature type="binding site" evidence="12">
    <location>
        <begin position="111"/>
        <end position="115"/>
    </location>
    <ligand>
        <name>ATP</name>
        <dbReference type="ChEBI" id="CHEBI:30616"/>
    </ligand>
</feature>
<dbReference type="GO" id="GO:0005524">
    <property type="term" value="F:ATP binding"/>
    <property type="evidence" value="ECO:0007669"/>
    <property type="project" value="UniProtKB-UniRule"/>
</dbReference>
<evidence type="ECO:0000256" key="6">
    <source>
        <dbReference type="ARBA" id="ARBA00022741"/>
    </source>
</evidence>
<dbReference type="GO" id="GO:0065002">
    <property type="term" value="P:intracellular protein transmembrane transport"/>
    <property type="evidence" value="ECO:0007669"/>
    <property type="project" value="UniProtKB-UniRule"/>
</dbReference>
<keyword evidence="11 12" id="KW-0472">Membrane</keyword>
<dbReference type="Pfam" id="PF21090">
    <property type="entry name" value="P-loop_SecA"/>
    <property type="match status" value="2"/>
</dbReference>
<keyword evidence="5 12" id="KW-0963">Cytoplasm</keyword>
<feature type="domain" description="Helicase C-terminal" evidence="15">
    <location>
        <begin position="449"/>
        <end position="625"/>
    </location>
</feature>
<dbReference type="SUPFAM" id="SSF52540">
    <property type="entry name" value="P-loop containing nucleoside triphosphate hydrolases"/>
    <property type="match status" value="2"/>
</dbReference>
<dbReference type="InterPro" id="IPR011115">
    <property type="entry name" value="SecA_DEAD"/>
</dbReference>
<dbReference type="Gene3D" id="1.10.3060.10">
    <property type="entry name" value="Helical scaffold and wing domains of SecA"/>
    <property type="match status" value="2"/>
</dbReference>
<keyword evidence="6 12" id="KW-0547">Nucleotide-binding</keyword>
<evidence type="ECO:0000313" key="17">
    <source>
        <dbReference type="EMBL" id="OGG69452.1"/>
    </source>
</evidence>
<keyword evidence="3 12" id="KW-0813">Transport</keyword>
<evidence type="ECO:0000256" key="10">
    <source>
        <dbReference type="ARBA" id="ARBA00023010"/>
    </source>
</evidence>
<protein>
    <recommendedName>
        <fullName evidence="12 13">Protein translocase subunit SecA</fullName>
        <ecNumber evidence="12">7.4.2.8</ecNumber>
    </recommendedName>
</protein>
<dbReference type="PROSITE" id="PS01312">
    <property type="entry name" value="SECA"/>
    <property type="match status" value="1"/>
</dbReference>
<dbReference type="InterPro" id="IPR011116">
    <property type="entry name" value="SecA_Wing/Scaffold"/>
</dbReference>
<dbReference type="GO" id="GO:0017038">
    <property type="term" value="P:protein import"/>
    <property type="evidence" value="ECO:0007669"/>
    <property type="project" value="InterPro"/>
</dbReference>
<gene>
    <name evidence="12" type="primary">secA</name>
    <name evidence="17" type="ORF">A3C20_00935</name>
</gene>
<feature type="binding site" evidence="12">
    <location>
        <position position="539"/>
    </location>
    <ligand>
        <name>ATP</name>
        <dbReference type="ChEBI" id="CHEBI:30616"/>
    </ligand>
</feature>
<dbReference type="SUPFAM" id="SSF81886">
    <property type="entry name" value="Helical scaffold and wing domains of SecA"/>
    <property type="match status" value="1"/>
</dbReference>
<evidence type="ECO:0000256" key="2">
    <source>
        <dbReference type="ARBA" id="ARBA00007650"/>
    </source>
</evidence>
<dbReference type="GO" id="GO:0006605">
    <property type="term" value="P:protein targeting"/>
    <property type="evidence" value="ECO:0007669"/>
    <property type="project" value="UniProtKB-UniRule"/>
</dbReference>
<proteinExistence type="inferred from homology"/>
<comment type="subunit">
    <text evidence="12">Monomer and homodimer. Part of the essential Sec protein translocation apparatus which comprises SecA, SecYEG and auxiliary proteins SecDF. Other proteins may also be involved.</text>
</comment>
<dbReference type="InterPro" id="IPR014018">
    <property type="entry name" value="SecA_motor_DEAD"/>
</dbReference>
<dbReference type="FunFam" id="3.90.1440.10:FF:000002">
    <property type="entry name" value="Protein translocase subunit SecA"/>
    <property type="match status" value="1"/>
</dbReference>
<dbReference type="PROSITE" id="PS51194">
    <property type="entry name" value="HELICASE_CTER"/>
    <property type="match status" value="1"/>
</dbReference>
<dbReference type="InterPro" id="IPR011130">
    <property type="entry name" value="SecA_preprotein_X-link_dom"/>
</dbReference>
<evidence type="ECO:0000259" key="16">
    <source>
        <dbReference type="PROSITE" id="PS51196"/>
    </source>
</evidence>